<sequence>MEFNTSKLELTKPQPPPEEITINFSGKCGRLGKRYIQAGMLFLCLFTTFFLRVNMSVAIVSMTDKNSSNIDFHEFKWTEKEKSAVLSSFFWGYLVIQAPAGQLGQYFSPKLLLLITNLISVVLAALIPTASYYGGWQLLCAIRAGQGLCQGFVVPLLYNLASKWAPLSERNRFVGLSMNGGTLGATMAMPLCGLLAQSSGGWPSVFYASAALGIVWSLLWAYLGADSPATHSTISLKEREYIECSLANTTCPKVYKTPWKDIFTSIPFWALIAAHLGNGWGFSILITETPTFINSVLNFNIGANGFLSALPYLCMWLFAFPVCWLADYLQENNIVSNNFVRKVWTTVSQGGSAIALIVLGFIGNDPVAAMITLTVAVTASSFLFSGFNINHLDLSPNFVGVLMGIANGLENVSTIIAPLTVGLFVDNLESLAQWRSVFLLTACVAITGNVIFVIFGSTKVQPWNIPDEEQLKDSCKV</sequence>
<evidence type="ECO:0000256" key="5">
    <source>
        <dbReference type="ARBA" id="ARBA00022847"/>
    </source>
</evidence>
<comment type="subcellular location">
    <subcellularLocation>
        <location evidence="1">Membrane</location>
        <topology evidence="1">Multi-pass membrane protein</topology>
    </subcellularLocation>
</comment>
<name>A0A069DZ36_9HEMI</name>
<evidence type="ECO:0000256" key="11">
    <source>
        <dbReference type="ARBA" id="ARBA00068450"/>
    </source>
</evidence>
<evidence type="ECO:0000256" key="12">
    <source>
        <dbReference type="SAM" id="Phobius"/>
    </source>
</evidence>
<keyword evidence="9" id="KW-0406">Ion transport</keyword>
<comment type="similarity">
    <text evidence="2">Belongs to the major facilitator superfamily. Sodium/anion cotransporter family.</text>
</comment>
<feature type="transmembrane region" description="Helical" evidence="12">
    <location>
        <begin position="111"/>
        <end position="130"/>
    </location>
</feature>
<evidence type="ECO:0000256" key="4">
    <source>
        <dbReference type="ARBA" id="ARBA00022692"/>
    </source>
</evidence>
<evidence type="ECO:0000256" key="8">
    <source>
        <dbReference type="ARBA" id="ARBA00023136"/>
    </source>
</evidence>
<feature type="transmembrane region" description="Helical" evidence="12">
    <location>
        <begin position="306"/>
        <end position="327"/>
    </location>
</feature>
<keyword evidence="4 12" id="KW-0812">Transmembrane</keyword>
<evidence type="ECO:0000256" key="10">
    <source>
        <dbReference type="ARBA" id="ARBA00054632"/>
    </source>
</evidence>
<dbReference type="CDD" id="cd17318">
    <property type="entry name" value="MFS_SLC17"/>
    <property type="match status" value="1"/>
</dbReference>
<feature type="transmembrane region" description="Helical" evidence="12">
    <location>
        <begin position="202"/>
        <end position="223"/>
    </location>
</feature>
<dbReference type="GO" id="GO:0016020">
    <property type="term" value="C:membrane"/>
    <property type="evidence" value="ECO:0007669"/>
    <property type="project" value="UniProtKB-SubCell"/>
</dbReference>
<keyword evidence="5" id="KW-0769">Symport</keyword>
<feature type="domain" description="Major facilitator superfamily (MFS) profile" evidence="13">
    <location>
        <begin position="40"/>
        <end position="460"/>
    </location>
</feature>
<feature type="transmembrane region" description="Helical" evidence="12">
    <location>
        <begin position="40"/>
        <end position="63"/>
    </location>
</feature>
<dbReference type="Gene3D" id="1.20.1250.20">
    <property type="entry name" value="MFS general substrate transporter like domains"/>
    <property type="match status" value="2"/>
</dbReference>
<accession>A0A069DZ36</accession>
<keyword evidence="7" id="KW-0915">Sodium</keyword>
<dbReference type="InterPro" id="IPR020846">
    <property type="entry name" value="MFS_dom"/>
</dbReference>
<evidence type="ECO:0000256" key="7">
    <source>
        <dbReference type="ARBA" id="ARBA00023053"/>
    </source>
</evidence>
<evidence type="ECO:0000256" key="9">
    <source>
        <dbReference type="ARBA" id="ARBA00023201"/>
    </source>
</evidence>
<comment type="function">
    <text evidence="10">May be an inorganic phosphate cotransporter.</text>
</comment>
<dbReference type="GO" id="GO:0006814">
    <property type="term" value="P:sodium ion transport"/>
    <property type="evidence" value="ECO:0007669"/>
    <property type="project" value="UniProtKB-KW"/>
</dbReference>
<feature type="transmembrane region" description="Helical" evidence="12">
    <location>
        <begin position="437"/>
        <end position="455"/>
    </location>
</feature>
<dbReference type="GO" id="GO:0006820">
    <property type="term" value="P:monoatomic anion transport"/>
    <property type="evidence" value="ECO:0007669"/>
    <property type="project" value="TreeGrafter"/>
</dbReference>
<evidence type="ECO:0000313" key="14">
    <source>
        <dbReference type="EMBL" id="JAC87564.1"/>
    </source>
</evidence>
<evidence type="ECO:0000259" key="13">
    <source>
        <dbReference type="PROSITE" id="PS50850"/>
    </source>
</evidence>
<reference evidence="14" key="1">
    <citation type="journal article" date="2015" name="J. Med. Entomol.">
        <title>A Deep Insight Into the Sialotranscriptome of the Chagas Disease Vector, Panstrongylus megistus (Hemiptera: Heteroptera).</title>
        <authorList>
            <person name="Ribeiro J.M."/>
            <person name="Schwarz A."/>
            <person name="Francischetti I.M."/>
        </authorList>
    </citation>
    <scope>NUCLEOTIDE SEQUENCE</scope>
    <source>
        <tissue evidence="14">Salivary glands</tissue>
    </source>
</reference>
<feature type="transmembrane region" description="Helical" evidence="12">
    <location>
        <begin position="339"/>
        <end position="362"/>
    </location>
</feature>
<proteinExistence type="evidence at transcript level"/>
<dbReference type="FunFam" id="1.20.1250.20:FF:000144">
    <property type="entry name" value="Picot, isoform B"/>
    <property type="match status" value="1"/>
</dbReference>
<dbReference type="InterPro" id="IPR011701">
    <property type="entry name" value="MFS"/>
</dbReference>
<keyword evidence="6 12" id="KW-1133">Transmembrane helix</keyword>
<evidence type="ECO:0000256" key="3">
    <source>
        <dbReference type="ARBA" id="ARBA00022448"/>
    </source>
</evidence>
<dbReference type="PROSITE" id="PS50850">
    <property type="entry name" value="MFS"/>
    <property type="match status" value="1"/>
</dbReference>
<feature type="transmembrane region" description="Helical" evidence="12">
    <location>
        <begin position="173"/>
        <end position="196"/>
    </location>
</feature>
<evidence type="ECO:0000256" key="2">
    <source>
        <dbReference type="ARBA" id="ARBA00008586"/>
    </source>
</evidence>
<dbReference type="FunFam" id="1.20.1250.20:FF:000003">
    <property type="entry name" value="Solute carrier family 17 member 3"/>
    <property type="match status" value="1"/>
</dbReference>
<dbReference type="InterPro" id="IPR036259">
    <property type="entry name" value="MFS_trans_sf"/>
</dbReference>
<dbReference type="SUPFAM" id="SSF103473">
    <property type="entry name" value="MFS general substrate transporter"/>
    <property type="match status" value="1"/>
</dbReference>
<keyword evidence="8 12" id="KW-0472">Membrane</keyword>
<dbReference type="GO" id="GO:0015293">
    <property type="term" value="F:symporter activity"/>
    <property type="evidence" value="ECO:0007669"/>
    <property type="project" value="UniProtKB-KW"/>
</dbReference>
<feature type="transmembrane region" description="Helical" evidence="12">
    <location>
        <begin position="399"/>
        <end position="425"/>
    </location>
</feature>
<feature type="transmembrane region" description="Helical" evidence="12">
    <location>
        <begin position="266"/>
        <end position="286"/>
    </location>
</feature>
<dbReference type="Pfam" id="PF07690">
    <property type="entry name" value="MFS_1"/>
    <property type="match status" value="1"/>
</dbReference>
<organism evidence="14">
    <name type="scientific">Panstrongylus megistus</name>
    <dbReference type="NCBI Taxonomy" id="65343"/>
    <lineage>
        <taxon>Eukaryota</taxon>
        <taxon>Metazoa</taxon>
        <taxon>Ecdysozoa</taxon>
        <taxon>Arthropoda</taxon>
        <taxon>Hexapoda</taxon>
        <taxon>Insecta</taxon>
        <taxon>Pterygota</taxon>
        <taxon>Neoptera</taxon>
        <taxon>Paraneoptera</taxon>
        <taxon>Hemiptera</taxon>
        <taxon>Heteroptera</taxon>
        <taxon>Panheteroptera</taxon>
        <taxon>Cimicomorpha</taxon>
        <taxon>Reduviidae</taxon>
        <taxon>Triatominae</taxon>
        <taxon>Panstrongylus</taxon>
    </lineage>
</organism>
<keyword evidence="3" id="KW-0813">Transport</keyword>
<dbReference type="PANTHER" id="PTHR11662:SF280">
    <property type="entry name" value="FI21844P1-RELATED"/>
    <property type="match status" value="1"/>
</dbReference>
<dbReference type="PANTHER" id="PTHR11662">
    <property type="entry name" value="SOLUTE CARRIER FAMILY 17"/>
    <property type="match status" value="1"/>
</dbReference>
<protein>
    <recommendedName>
        <fullName evidence="11">Putative inorganic phosphate cotransporter</fullName>
    </recommendedName>
</protein>
<evidence type="ECO:0000256" key="6">
    <source>
        <dbReference type="ARBA" id="ARBA00022989"/>
    </source>
</evidence>
<keyword evidence="9" id="KW-0739">Sodium transport</keyword>
<dbReference type="EMBL" id="GBGD01001325">
    <property type="protein sequence ID" value="JAC87564.1"/>
    <property type="molecule type" value="mRNA"/>
</dbReference>
<evidence type="ECO:0000256" key="1">
    <source>
        <dbReference type="ARBA" id="ARBA00004141"/>
    </source>
</evidence>
<dbReference type="InterPro" id="IPR050382">
    <property type="entry name" value="MFS_Na/Anion_cotransporter"/>
</dbReference>
<feature type="transmembrane region" description="Helical" evidence="12">
    <location>
        <begin position="368"/>
        <end position="387"/>
    </location>
</feature>
<dbReference type="AlphaFoldDB" id="A0A069DZ36"/>